<sequence>MKRKIDFGRPIDKVPIACTIVANAQVKRSIDKLIAARKLSEIFRHF</sequence>
<dbReference type="EMBL" id="JBHFNS010000035">
    <property type="protein sequence ID" value="MFB2935161.1"/>
    <property type="molecule type" value="Genomic_DNA"/>
</dbReference>
<keyword evidence="2" id="KW-1185">Reference proteome</keyword>
<reference evidence="1 2" key="1">
    <citation type="submission" date="2024-09" db="EMBL/GenBank/DDBJ databases">
        <title>Floridaenema gen nov. (Aerosakkonemataceae, Aerosakkonematales ord. nov., Cyanobacteria) from benthic tropical and subtropical fresh waters, with the description of four new species.</title>
        <authorList>
            <person name="Moretto J.A."/>
            <person name="Berthold D.E."/>
            <person name="Lefler F.W."/>
            <person name="Huang I.-S."/>
            <person name="Laughinghouse H. IV."/>
        </authorList>
    </citation>
    <scope>NUCLEOTIDE SEQUENCE [LARGE SCALE GENOMIC DNA]</scope>
    <source>
        <strain evidence="1 2">BLCC-F154</strain>
    </source>
</reference>
<proteinExistence type="predicted"/>
<dbReference type="Proteomes" id="UP001576776">
    <property type="component" value="Unassembled WGS sequence"/>
</dbReference>
<evidence type="ECO:0008006" key="3">
    <source>
        <dbReference type="Google" id="ProtNLM"/>
    </source>
</evidence>
<dbReference type="RefSeq" id="WP_413256680.1">
    <property type="nucleotide sequence ID" value="NZ_JBHFNS010000035.1"/>
</dbReference>
<protein>
    <recommendedName>
        <fullName evidence="3">Ribosomal protein S7</fullName>
    </recommendedName>
</protein>
<organism evidence="1 2">
    <name type="scientific">Floridaenema fluviatile BLCC-F154</name>
    <dbReference type="NCBI Taxonomy" id="3153640"/>
    <lineage>
        <taxon>Bacteria</taxon>
        <taxon>Bacillati</taxon>
        <taxon>Cyanobacteriota</taxon>
        <taxon>Cyanophyceae</taxon>
        <taxon>Oscillatoriophycideae</taxon>
        <taxon>Aerosakkonematales</taxon>
        <taxon>Aerosakkonemataceae</taxon>
        <taxon>Floridanema</taxon>
        <taxon>Floridanema fluviatile</taxon>
    </lineage>
</organism>
<evidence type="ECO:0000313" key="2">
    <source>
        <dbReference type="Proteomes" id="UP001576776"/>
    </source>
</evidence>
<gene>
    <name evidence="1" type="ORF">ACE1B6_07765</name>
</gene>
<comment type="caution">
    <text evidence="1">The sequence shown here is derived from an EMBL/GenBank/DDBJ whole genome shotgun (WGS) entry which is preliminary data.</text>
</comment>
<name>A0ABV4Y9G8_9CYAN</name>
<accession>A0ABV4Y9G8</accession>
<evidence type="ECO:0000313" key="1">
    <source>
        <dbReference type="EMBL" id="MFB2935161.1"/>
    </source>
</evidence>